<dbReference type="AlphaFoldDB" id="A0A3B1AU07"/>
<reference evidence="1" key="1">
    <citation type="submission" date="2018-06" db="EMBL/GenBank/DDBJ databases">
        <authorList>
            <person name="Zhirakovskaya E."/>
        </authorList>
    </citation>
    <scope>NUCLEOTIDE SEQUENCE</scope>
</reference>
<sequence length="130" mass="13919">MAPQGTIEYNALYGLGGVFSWSHNQQGLLGFLRAGGAGLDVKGVGISFEKENDVQLFIGTGGRYNFTDGWEARLECEYFSSDVQLFTRSVVRRFLSGAKPAPVAVVQPVPIPAPVTARACIGDEDCCNAT</sequence>
<gene>
    <name evidence="1" type="ORF">MNBD_GAMMA19-1778</name>
</gene>
<proteinExistence type="predicted"/>
<evidence type="ECO:0008006" key="2">
    <source>
        <dbReference type="Google" id="ProtNLM"/>
    </source>
</evidence>
<dbReference type="EMBL" id="UOFV01000388">
    <property type="protein sequence ID" value="VAX03323.1"/>
    <property type="molecule type" value="Genomic_DNA"/>
</dbReference>
<evidence type="ECO:0000313" key="1">
    <source>
        <dbReference type="EMBL" id="VAX03323.1"/>
    </source>
</evidence>
<dbReference type="InterPro" id="IPR011250">
    <property type="entry name" value="OMP/PagP_B-barrel"/>
</dbReference>
<dbReference type="SUPFAM" id="SSF56925">
    <property type="entry name" value="OMPA-like"/>
    <property type="match status" value="1"/>
</dbReference>
<accession>A0A3B1AU07</accession>
<organism evidence="1">
    <name type="scientific">hydrothermal vent metagenome</name>
    <dbReference type="NCBI Taxonomy" id="652676"/>
    <lineage>
        <taxon>unclassified sequences</taxon>
        <taxon>metagenomes</taxon>
        <taxon>ecological metagenomes</taxon>
    </lineage>
</organism>
<name>A0A3B1AU07_9ZZZZ</name>
<protein>
    <recommendedName>
        <fullName evidence="2">Outer membrane protein beta-barrel domain-containing protein</fullName>
    </recommendedName>
</protein>
<dbReference type="Gene3D" id="2.40.160.20">
    <property type="match status" value="1"/>
</dbReference>